<organism evidence="4 5">
    <name type="scientific">Penicillium bovifimosum</name>
    <dbReference type="NCBI Taxonomy" id="126998"/>
    <lineage>
        <taxon>Eukaryota</taxon>
        <taxon>Fungi</taxon>
        <taxon>Dikarya</taxon>
        <taxon>Ascomycota</taxon>
        <taxon>Pezizomycotina</taxon>
        <taxon>Eurotiomycetes</taxon>
        <taxon>Eurotiomycetidae</taxon>
        <taxon>Eurotiales</taxon>
        <taxon>Aspergillaceae</taxon>
        <taxon>Penicillium</taxon>
    </lineage>
</organism>
<sequence length="1442" mass="163048">MSSFDQFPSGAQEFRATVDDDGLDADSSMDEYPEETDYYVLLGLSRDPPPKDSEIRSAHRNLTLSFHPDKQPPHLRHAAESHFMHIQEAYETLIDPKKRAVYDIAGAAGVRREWGKSGIMGLGGEAERRDVGVKTMSPEQFRRWFLNKMKKRERKAVESLVVTRGGLTLGIDASTMVSVDEDEDVQFHIPSPRVNAYGVSYNFSTPVLLPRVWSTAEDETEQSDTEIRSGEDAEEEEPEDMMVTFNAGINGGLVRQVKTVQIEYEDGHVEEGPYTMPPLLAARSIQLGASVTPNFKNLVGTKGIWAKHPFSLLGDSAVTFEALLLPAPALKASIARAFQPIPGTKPVQVSVTSIHTRSLGETPPSFEVHISKEIAKRKLGVLNWSSGQIDWPNFLSNLFPSLGMGLQSAFSSANEFSNLQLGFISLPEKAQATVDFDEEEDEEMDEDVQQLLKKKRNIDQSAEQWQTLLQVSPAGGALVFNYSRNLFSGTPADDPVRTEWSSEGYFPMPAMDQARAVRLEIASMVQTDLSLSWTIKGVRRVGEYTRVGLGIGIAEKGIMMTVSWSRLGQRVELPINICPASEATSGAAALTAIFPWLAYCAIEFGYIRPRDKKKRRQAAARRHRELKKLIPKKREESLQAIELMSDQVQRRQAREEEQDGLVILKAEYGYVPPTKKKAKNGFTEPCLIDVTVPVAALVNRGQLVISGKSRKFQILGFHDPAPLLPKRLKIWYKFQGRDHFVETDEKEDIVCPLHGLRRAGFELDFGPDGGGIARAYFTRGGGYYIDVGCSKLIIDGKIKVIHNPGGINGFTDRELLLANGDSLPADVVVLATGYGSMRTTVRKVLGDKAADRCSDVWDLDAEGELQGAAEGSPQGAQPVHRHLVGPKSWLIPPALPLELWGFIESHLSNADIKSLRLTCKQLSNIVFLRFNRVFLSANPLNIEVFRNIASHDKYRYQVNEIIWDEARLRRGPPRRNQFDEPHAHELLSDEERDDNPHEWSGIYHKHPSRYTKEMTERGGYEEEHSCPKWFRNACEENLFVMEWREDNDVDRPDHIARREQVLAQPWLGVRWQYYQQLLRQQKDVLASQSDLEAFAFGVKQFPALKRVTITPSAHGHLISPLYQTPMIRAFPKGFNYPIPRGWLYARTVRWPAAAYSWNQYPELRDRYRGFRTAMRVLANEPNSVSELVMTSNGILTGINCRIFDEPCEEYDHLATVLKKPGFRRLDIALLAGGLHDEDLEACWRSLLGGRLRRALGEAKDMEEFRLHTPFDEFLNDNNGYPLLPLRDIGPVEQWSKLRHFELSGFVISQEDCVSFLKTLPKSVRSIELSMLHFRFDDEDWFSMLEEIKGMVSEGTLWGDRDAGSRPKITIGVAEHPLVDMSPCTYGYGVWIEKEVEDFIYGEGENPFREHRPWEIQLGVGVLRNTLDPGFELPHDRFLTVVW</sequence>
<comment type="caution">
    <text evidence="4">The sequence shown here is derived from an EMBL/GenBank/DDBJ whole genome shotgun (WGS) entry which is preliminary data.</text>
</comment>
<dbReference type="EMBL" id="JAPQKL010000001">
    <property type="protein sequence ID" value="KAJ5146384.1"/>
    <property type="molecule type" value="Genomic_DNA"/>
</dbReference>
<dbReference type="GO" id="GO:0005739">
    <property type="term" value="C:mitochondrion"/>
    <property type="evidence" value="ECO:0007669"/>
    <property type="project" value="GOC"/>
</dbReference>
<evidence type="ECO:0000256" key="2">
    <source>
        <dbReference type="SAM" id="MobiDB-lite"/>
    </source>
</evidence>
<feature type="compositionally biased region" description="Acidic residues" evidence="2">
    <location>
        <begin position="19"/>
        <end position="31"/>
    </location>
</feature>
<dbReference type="InterPro" id="IPR036869">
    <property type="entry name" value="J_dom_sf"/>
</dbReference>
<reference evidence="4" key="1">
    <citation type="submission" date="2022-11" db="EMBL/GenBank/DDBJ databases">
        <authorList>
            <person name="Petersen C."/>
        </authorList>
    </citation>
    <scope>NUCLEOTIDE SEQUENCE</scope>
    <source>
        <strain evidence="4">IBT 22155</strain>
    </source>
</reference>
<keyword evidence="5" id="KW-1185">Reference proteome</keyword>
<feature type="compositionally biased region" description="Basic and acidic residues" evidence="2">
    <location>
        <begin position="976"/>
        <end position="997"/>
    </location>
</feature>
<feature type="region of interest" description="Disordered" evidence="2">
    <location>
        <begin position="974"/>
        <end position="1002"/>
    </location>
</feature>
<evidence type="ECO:0000313" key="5">
    <source>
        <dbReference type="Proteomes" id="UP001149079"/>
    </source>
</evidence>
<dbReference type="PROSITE" id="PS50076">
    <property type="entry name" value="DNAJ_2"/>
    <property type="match status" value="1"/>
</dbReference>
<name>A0A9W9HFX3_9EURO</name>
<reference evidence="4" key="2">
    <citation type="journal article" date="2023" name="IMA Fungus">
        <title>Comparative genomic study of the Penicillium genus elucidates a diverse pangenome and 15 lateral gene transfer events.</title>
        <authorList>
            <person name="Petersen C."/>
            <person name="Sorensen T."/>
            <person name="Nielsen M.R."/>
            <person name="Sondergaard T.E."/>
            <person name="Sorensen J.L."/>
            <person name="Fitzpatrick D.A."/>
            <person name="Frisvad J.C."/>
            <person name="Nielsen K.L."/>
        </authorList>
    </citation>
    <scope>NUCLEOTIDE SEQUENCE</scope>
    <source>
        <strain evidence="4">IBT 22155</strain>
    </source>
</reference>
<feature type="region of interest" description="Disordered" evidence="2">
    <location>
        <begin position="215"/>
        <end position="238"/>
    </location>
</feature>
<gene>
    <name evidence="4" type="ORF">N7515_000948</name>
</gene>
<accession>A0A9W9HFX3</accession>
<dbReference type="InterPro" id="IPR018253">
    <property type="entry name" value="DnaJ_domain_CS"/>
</dbReference>
<feature type="region of interest" description="Disordered" evidence="2">
    <location>
        <begin position="1"/>
        <end position="31"/>
    </location>
</feature>
<dbReference type="PANTHER" id="PTHR44157:SF1">
    <property type="entry name" value="DNAJ HOMOLOG SUBFAMILY C MEMBER 11"/>
    <property type="match status" value="1"/>
</dbReference>
<proteinExistence type="predicted"/>
<dbReference type="CDD" id="cd09917">
    <property type="entry name" value="F-box_SF"/>
    <property type="match status" value="1"/>
</dbReference>
<dbReference type="Pfam" id="PF00226">
    <property type="entry name" value="DnaJ"/>
    <property type="match status" value="1"/>
</dbReference>
<dbReference type="OrthoDB" id="666364at2759"/>
<dbReference type="GeneID" id="81400862"/>
<evidence type="ECO:0000256" key="1">
    <source>
        <dbReference type="ARBA" id="ARBA00023186"/>
    </source>
</evidence>
<dbReference type="Gene3D" id="1.10.287.110">
    <property type="entry name" value="DnaJ domain"/>
    <property type="match status" value="1"/>
</dbReference>
<dbReference type="InterPro" id="IPR024586">
    <property type="entry name" value="DnaJ-like_C11_C"/>
</dbReference>
<dbReference type="InterPro" id="IPR001623">
    <property type="entry name" value="DnaJ_domain"/>
</dbReference>
<keyword evidence="1" id="KW-0143">Chaperone</keyword>
<protein>
    <recommendedName>
        <fullName evidence="3">J domain-containing protein</fullName>
    </recommendedName>
</protein>
<dbReference type="SUPFAM" id="SSF46565">
    <property type="entry name" value="Chaperone J-domain"/>
    <property type="match status" value="1"/>
</dbReference>
<dbReference type="Pfam" id="PF11875">
    <property type="entry name" value="DnaJ-like_C11_C"/>
    <property type="match status" value="1"/>
</dbReference>
<dbReference type="PRINTS" id="PR00625">
    <property type="entry name" value="JDOMAIN"/>
</dbReference>
<dbReference type="RefSeq" id="XP_056526858.1">
    <property type="nucleotide sequence ID" value="XM_056661692.1"/>
</dbReference>
<dbReference type="PROSITE" id="PS00636">
    <property type="entry name" value="DNAJ_1"/>
    <property type="match status" value="1"/>
</dbReference>
<dbReference type="CDD" id="cd06257">
    <property type="entry name" value="DnaJ"/>
    <property type="match status" value="1"/>
</dbReference>
<evidence type="ECO:0000313" key="4">
    <source>
        <dbReference type="EMBL" id="KAJ5146384.1"/>
    </source>
</evidence>
<dbReference type="PANTHER" id="PTHR44157">
    <property type="entry name" value="DNAJ HOMOLOG SUBFAMILY C MEMBER 11"/>
    <property type="match status" value="1"/>
</dbReference>
<evidence type="ECO:0000259" key="3">
    <source>
        <dbReference type="PROSITE" id="PS50076"/>
    </source>
</evidence>
<dbReference type="InterPro" id="IPR052243">
    <property type="entry name" value="Mito_inner_membrane_organizer"/>
</dbReference>
<dbReference type="SMART" id="SM00271">
    <property type="entry name" value="DnaJ"/>
    <property type="match status" value="1"/>
</dbReference>
<dbReference type="Proteomes" id="UP001149079">
    <property type="component" value="Unassembled WGS sequence"/>
</dbReference>
<feature type="domain" description="J" evidence="3">
    <location>
        <begin position="37"/>
        <end position="106"/>
    </location>
</feature>
<dbReference type="GO" id="GO:0042407">
    <property type="term" value="P:cristae formation"/>
    <property type="evidence" value="ECO:0007669"/>
    <property type="project" value="TreeGrafter"/>
</dbReference>